<dbReference type="GO" id="GO:0003700">
    <property type="term" value="F:DNA-binding transcription factor activity"/>
    <property type="evidence" value="ECO:0007669"/>
    <property type="project" value="InterPro"/>
</dbReference>
<dbReference type="Pfam" id="PF13545">
    <property type="entry name" value="HTH_Crp_2"/>
    <property type="match status" value="1"/>
</dbReference>
<dbReference type="PANTHER" id="PTHR24567:SF68">
    <property type="entry name" value="DNA-BINDING TRANSCRIPTIONAL DUAL REGULATOR CRP"/>
    <property type="match status" value="1"/>
</dbReference>
<dbReference type="InterPro" id="IPR018335">
    <property type="entry name" value="Tscrpt_reg_HTH_Crp-type_CS"/>
</dbReference>
<comment type="caution">
    <text evidence="6">The sequence shown here is derived from an EMBL/GenBank/DDBJ whole genome shotgun (WGS) entry which is preliminary data.</text>
</comment>
<dbReference type="InterPro" id="IPR018490">
    <property type="entry name" value="cNMP-bd_dom_sf"/>
</dbReference>
<dbReference type="PROSITE" id="PS00042">
    <property type="entry name" value="HTH_CRP_1"/>
    <property type="match status" value="1"/>
</dbReference>
<dbReference type="PROSITE" id="PS50042">
    <property type="entry name" value="CNMP_BINDING_3"/>
    <property type="match status" value="1"/>
</dbReference>
<evidence type="ECO:0000259" key="4">
    <source>
        <dbReference type="PROSITE" id="PS50042"/>
    </source>
</evidence>
<keyword evidence="7" id="KW-1185">Reference proteome</keyword>
<dbReference type="InterPro" id="IPR050397">
    <property type="entry name" value="Env_Response_Regulators"/>
</dbReference>
<reference evidence="6" key="1">
    <citation type="submission" date="2021-02" db="EMBL/GenBank/DDBJ databases">
        <title>PHA producing bacteria isolated from coastal sediment in Guangdong, Shenzhen.</title>
        <authorList>
            <person name="Zheng W."/>
            <person name="Yu S."/>
            <person name="Huang Y."/>
        </authorList>
    </citation>
    <scope>NUCLEOTIDE SEQUENCE</scope>
    <source>
        <strain evidence="6">TN14-10</strain>
    </source>
</reference>
<dbReference type="SMART" id="SM00100">
    <property type="entry name" value="cNMP"/>
    <property type="match status" value="1"/>
</dbReference>
<keyword evidence="1" id="KW-0805">Transcription regulation</keyword>
<organism evidence="6 7">
    <name type="scientific">Parahaliea mediterranea</name>
    <dbReference type="NCBI Taxonomy" id="651086"/>
    <lineage>
        <taxon>Bacteria</taxon>
        <taxon>Pseudomonadati</taxon>
        <taxon>Pseudomonadota</taxon>
        <taxon>Gammaproteobacteria</taxon>
        <taxon>Cellvibrionales</taxon>
        <taxon>Halieaceae</taxon>
        <taxon>Parahaliea</taxon>
    </lineage>
</organism>
<dbReference type="RefSeq" id="WP_206561214.1">
    <property type="nucleotide sequence ID" value="NZ_JAFKCZ010000010.1"/>
</dbReference>
<dbReference type="FunFam" id="1.10.10.10:FF:000006">
    <property type="entry name" value="cAMP-activated global transcriptional regulator CRP"/>
    <property type="match status" value="1"/>
</dbReference>
<evidence type="ECO:0000313" key="6">
    <source>
        <dbReference type="EMBL" id="MBN7797762.1"/>
    </source>
</evidence>
<keyword evidence="2" id="KW-0238">DNA-binding</keyword>
<dbReference type="InterPro" id="IPR036390">
    <property type="entry name" value="WH_DNA-bd_sf"/>
</dbReference>
<dbReference type="EMBL" id="JAFKCZ010000010">
    <property type="protein sequence ID" value="MBN7797762.1"/>
    <property type="molecule type" value="Genomic_DNA"/>
</dbReference>
<dbReference type="CDD" id="cd00038">
    <property type="entry name" value="CAP_ED"/>
    <property type="match status" value="1"/>
</dbReference>
<dbReference type="SMART" id="SM00419">
    <property type="entry name" value="HTH_CRP"/>
    <property type="match status" value="1"/>
</dbReference>
<dbReference type="InterPro" id="IPR036388">
    <property type="entry name" value="WH-like_DNA-bd_sf"/>
</dbReference>
<keyword evidence="3" id="KW-0804">Transcription</keyword>
<dbReference type="Gene3D" id="1.10.10.10">
    <property type="entry name" value="Winged helix-like DNA-binding domain superfamily/Winged helix DNA-binding domain"/>
    <property type="match status" value="1"/>
</dbReference>
<protein>
    <submittedName>
        <fullName evidence="6">cAMP-activated global transcriptional regulator CRP</fullName>
    </submittedName>
</protein>
<dbReference type="Gene3D" id="2.60.120.10">
    <property type="entry name" value="Jelly Rolls"/>
    <property type="match status" value="1"/>
</dbReference>
<evidence type="ECO:0000256" key="2">
    <source>
        <dbReference type="ARBA" id="ARBA00023125"/>
    </source>
</evidence>
<name>A0A939IN76_9GAMM</name>
<sequence length="214" mass="23972">MLKPQIVNAIPNVENFLRHCQRRDYKAKSIILQEGAESDSIHLILDGSVSIQVQDEEDSDHLMVVSYLNPGDFFGEMGLFCDTPEVRSAMVVAKTQCEVAEISYERFHQIRSQYPDILFAIAVQMASRLRKTTRKLKDLAFVDVSGRVAHTLLDLCKQPDAMTHPDGMQIKVTRQELGKIVGCSREMAGRVLKSLEEDGLVAVSGKTMVVYGTR</sequence>
<dbReference type="Proteomes" id="UP000664303">
    <property type="component" value="Unassembled WGS sequence"/>
</dbReference>
<dbReference type="NCBIfam" id="NF008732">
    <property type="entry name" value="PRK11753.1"/>
    <property type="match status" value="1"/>
</dbReference>
<evidence type="ECO:0000313" key="7">
    <source>
        <dbReference type="Proteomes" id="UP000664303"/>
    </source>
</evidence>
<accession>A0A939IN76</accession>
<dbReference type="PROSITE" id="PS00889">
    <property type="entry name" value="CNMP_BINDING_2"/>
    <property type="match status" value="1"/>
</dbReference>
<dbReference type="InterPro" id="IPR012318">
    <property type="entry name" value="HTH_CRP"/>
</dbReference>
<dbReference type="InterPro" id="IPR014710">
    <property type="entry name" value="RmlC-like_jellyroll"/>
</dbReference>
<dbReference type="Pfam" id="PF00027">
    <property type="entry name" value="cNMP_binding"/>
    <property type="match status" value="1"/>
</dbReference>
<proteinExistence type="predicted"/>
<dbReference type="PROSITE" id="PS51063">
    <property type="entry name" value="HTH_CRP_2"/>
    <property type="match status" value="1"/>
</dbReference>
<evidence type="ECO:0000256" key="1">
    <source>
        <dbReference type="ARBA" id="ARBA00023015"/>
    </source>
</evidence>
<dbReference type="PRINTS" id="PR00034">
    <property type="entry name" value="HTHCRP"/>
</dbReference>
<dbReference type="AlphaFoldDB" id="A0A939IN76"/>
<evidence type="ECO:0000259" key="5">
    <source>
        <dbReference type="PROSITE" id="PS51063"/>
    </source>
</evidence>
<dbReference type="SUPFAM" id="SSF51206">
    <property type="entry name" value="cAMP-binding domain-like"/>
    <property type="match status" value="1"/>
</dbReference>
<dbReference type="CDD" id="cd00092">
    <property type="entry name" value="HTH_CRP"/>
    <property type="match status" value="1"/>
</dbReference>
<feature type="domain" description="HTH crp-type" evidence="5">
    <location>
        <begin position="142"/>
        <end position="214"/>
    </location>
</feature>
<dbReference type="GO" id="GO:0003677">
    <property type="term" value="F:DNA binding"/>
    <property type="evidence" value="ECO:0007669"/>
    <property type="project" value="UniProtKB-KW"/>
</dbReference>
<gene>
    <name evidence="6" type="primary">crp</name>
    <name evidence="6" type="ORF">JYP50_14220</name>
</gene>
<evidence type="ECO:0000256" key="3">
    <source>
        <dbReference type="ARBA" id="ARBA00023163"/>
    </source>
</evidence>
<dbReference type="InterPro" id="IPR000595">
    <property type="entry name" value="cNMP-bd_dom"/>
</dbReference>
<dbReference type="SUPFAM" id="SSF46785">
    <property type="entry name" value="Winged helix' DNA-binding domain"/>
    <property type="match status" value="1"/>
</dbReference>
<dbReference type="PANTHER" id="PTHR24567">
    <property type="entry name" value="CRP FAMILY TRANSCRIPTIONAL REGULATORY PROTEIN"/>
    <property type="match status" value="1"/>
</dbReference>
<dbReference type="GO" id="GO:0005829">
    <property type="term" value="C:cytosol"/>
    <property type="evidence" value="ECO:0007669"/>
    <property type="project" value="TreeGrafter"/>
</dbReference>
<dbReference type="InterPro" id="IPR018488">
    <property type="entry name" value="cNMP-bd_CS"/>
</dbReference>
<feature type="domain" description="Cyclic nucleotide-binding" evidence="4">
    <location>
        <begin position="25"/>
        <end position="110"/>
    </location>
</feature>